<protein>
    <submittedName>
        <fullName evidence="1">Uncharacterized protein</fullName>
    </submittedName>
</protein>
<dbReference type="Proteomes" id="UP001516620">
    <property type="component" value="Unassembled WGS sequence"/>
</dbReference>
<evidence type="ECO:0000313" key="2">
    <source>
        <dbReference type="Proteomes" id="UP001516620"/>
    </source>
</evidence>
<comment type="caution">
    <text evidence="1">The sequence shown here is derived from an EMBL/GenBank/DDBJ whole genome shotgun (WGS) entry which is preliminary data.</text>
</comment>
<gene>
    <name evidence="1" type="ORF">IM700_018245</name>
</gene>
<organism evidence="1 2">
    <name type="scientific">Paenibacillus rhizolycopersici</name>
    <dbReference type="NCBI Taxonomy" id="2780073"/>
    <lineage>
        <taxon>Bacteria</taxon>
        <taxon>Bacillati</taxon>
        <taxon>Bacillota</taxon>
        <taxon>Bacilli</taxon>
        <taxon>Bacillales</taxon>
        <taxon>Paenibacillaceae</taxon>
        <taxon>Paenibacillus</taxon>
    </lineage>
</organism>
<accession>A0ABS2HCK5</accession>
<sequence>MRATLKKLFESRCPNCSQPLISERDADRSLKTCPQCHYKEETYLSLGVTVVYNETRNDFK</sequence>
<dbReference type="RefSeq" id="WP_167521247.1">
    <property type="nucleotide sequence ID" value="NZ_JADCNN020000020.1"/>
</dbReference>
<evidence type="ECO:0000313" key="1">
    <source>
        <dbReference type="EMBL" id="MBM6997605.1"/>
    </source>
</evidence>
<reference evidence="1 2" key="1">
    <citation type="submission" date="2021-01" db="EMBL/GenBank/DDBJ databases">
        <title>Paenibacillus sp.nov. isolated from the rhizosphere soil of tomato plant.</title>
        <authorList>
            <person name="Thin K.K."/>
            <person name="Zhang X."/>
            <person name="He S."/>
        </authorList>
    </citation>
    <scope>NUCLEOTIDE SEQUENCE [LARGE SCALE GENOMIC DNA]</scope>
    <source>
        <strain evidence="1 2">DXFW5</strain>
    </source>
</reference>
<proteinExistence type="predicted"/>
<keyword evidence="2" id="KW-1185">Reference proteome</keyword>
<dbReference type="EMBL" id="JADCNN020000020">
    <property type="protein sequence ID" value="MBM6997605.1"/>
    <property type="molecule type" value="Genomic_DNA"/>
</dbReference>
<name>A0ABS2HCK5_9BACL</name>